<dbReference type="GO" id="GO:0005886">
    <property type="term" value="C:plasma membrane"/>
    <property type="evidence" value="ECO:0007669"/>
    <property type="project" value="TreeGrafter"/>
</dbReference>
<keyword evidence="3 4" id="KW-0472">Membrane</keyword>
<dbReference type="InterPro" id="IPR050515">
    <property type="entry name" value="Beta-lactam/transpept"/>
</dbReference>
<comment type="similarity">
    <text evidence="2">Belongs to the transpeptidase family.</text>
</comment>
<dbReference type="InterPro" id="IPR005311">
    <property type="entry name" value="PBP_dimer"/>
</dbReference>
<dbReference type="SUPFAM" id="SSF56519">
    <property type="entry name" value="Penicillin binding protein dimerisation domain"/>
    <property type="match status" value="1"/>
</dbReference>
<gene>
    <name evidence="7" type="ORF">O159_16350</name>
</gene>
<evidence type="ECO:0008006" key="9">
    <source>
        <dbReference type="Google" id="ProtNLM"/>
    </source>
</evidence>
<proteinExistence type="inferred from homology"/>
<keyword evidence="4" id="KW-0812">Transmembrane</keyword>
<evidence type="ECO:0000256" key="3">
    <source>
        <dbReference type="ARBA" id="ARBA00023136"/>
    </source>
</evidence>
<organism evidence="7 8">
    <name type="scientific">Leifsonia xyli subsp. cynodontis DSM 46306</name>
    <dbReference type="NCBI Taxonomy" id="1389489"/>
    <lineage>
        <taxon>Bacteria</taxon>
        <taxon>Bacillati</taxon>
        <taxon>Actinomycetota</taxon>
        <taxon>Actinomycetes</taxon>
        <taxon>Micrococcales</taxon>
        <taxon>Microbacteriaceae</taxon>
        <taxon>Leifsonia</taxon>
    </lineage>
</organism>
<keyword evidence="8" id="KW-1185">Reference proteome</keyword>
<reference evidence="7 8" key="1">
    <citation type="journal article" date="2013" name="Genome Announc.">
        <title>Complete Genome Sequence of Leifsonia xyli subsp. cynodontis Strain DSM46306, a Gram-Positive Bacterial Pathogen of Grasses.</title>
        <authorList>
            <person name="Monteiro-Vitorello C.B."/>
            <person name="Zerillo M.M."/>
            <person name="Van Sluys M.A."/>
            <person name="Camargo L.E."/>
            <person name="Kitajima J.P."/>
        </authorList>
    </citation>
    <scope>NUCLEOTIDE SEQUENCE [LARGE SCALE GENOMIC DNA]</scope>
    <source>
        <strain evidence="7 8">DSM 46306</strain>
    </source>
</reference>
<dbReference type="PANTHER" id="PTHR30627:SF1">
    <property type="entry name" value="PEPTIDOGLYCAN D,D-TRANSPEPTIDASE FTSI"/>
    <property type="match status" value="1"/>
</dbReference>
<feature type="domain" description="Penicillin-binding protein transpeptidase" evidence="5">
    <location>
        <begin position="259"/>
        <end position="565"/>
    </location>
</feature>
<dbReference type="GO" id="GO:0008658">
    <property type="term" value="F:penicillin binding"/>
    <property type="evidence" value="ECO:0007669"/>
    <property type="project" value="InterPro"/>
</dbReference>
<protein>
    <recommendedName>
        <fullName evidence="9">Penicillin-binding protein</fullName>
    </recommendedName>
</protein>
<evidence type="ECO:0000256" key="4">
    <source>
        <dbReference type="SAM" id="Phobius"/>
    </source>
</evidence>
<evidence type="ECO:0000313" key="7">
    <source>
        <dbReference type="EMBL" id="AGW41684.1"/>
    </source>
</evidence>
<dbReference type="Gene3D" id="3.40.710.10">
    <property type="entry name" value="DD-peptidase/beta-lactamase superfamily"/>
    <property type="match status" value="1"/>
</dbReference>
<dbReference type="InterPro" id="IPR001460">
    <property type="entry name" value="PCN-bd_Tpept"/>
</dbReference>
<evidence type="ECO:0000259" key="5">
    <source>
        <dbReference type="Pfam" id="PF00905"/>
    </source>
</evidence>
<feature type="transmembrane region" description="Helical" evidence="4">
    <location>
        <begin position="20"/>
        <end position="38"/>
    </location>
</feature>
<dbReference type="STRING" id="1389489.O159_16350"/>
<evidence type="ECO:0000313" key="8">
    <source>
        <dbReference type="Proteomes" id="UP000016743"/>
    </source>
</evidence>
<dbReference type="HOGENOM" id="CLU_009289_6_5_11"/>
<dbReference type="EMBL" id="CP006734">
    <property type="protein sequence ID" value="AGW41684.1"/>
    <property type="molecule type" value="Genomic_DNA"/>
</dbReference>
<evidence type="ECO:0000256" key="1">
    <source>
        <dbReference type="ARBA" id="ARBA00004370"/>
    </source>
</evidence>
<name>U3P888_LEIXC</name>
<dbReference type="PANTHER" id="PTHR30627">
    <property type="entry name" value="PEPTIDOGLYCAN D,D-TRANSPEPTIDASE"/>
    <property type="match status" value="1"/>
</dbReference>
<dbReference type="InterPro" id="IPR036138">
    <property type="entry name" value="PBP_dimer_sf"/>
</dbReference>
<dbReference type="SUPFAM" id="SSF56601">
    <property type="entry name" value="beta-lactamase/transpeptidase-like"/>
    <property type="match status" value="1"/>
</dbReference>
<dbReference type="KEGG" id="lxy:O159_16350"/>
<dbReference type="GO" id="GO:0071555">
    <property type="term" value="P:cell wall organization"/>
    <property type="evidence" value="ECO:0007669"/>
    <property type="project" value="TreeGrafter"/>
</dbReference>
<dbReference type="eggNOG" id="COG0768">
    <property type="taxonomic scope" value="Bacteria"/>
</dbReference>
<dbReference type="Pfam" id="PF00905">
    <property type="entry name" value="Transpeptidase"/>
    <property type="match status" value="1"/>
</dbReference>
<dbReference type="Gene3D" id="3.30.450.330">
    <property type="match status" value="1"/>
</dbReference>
<dbReference type="Pfam" id="PF03717">
    <property type="entry name" value="PBP_dimer"/>
    <property type="match status" value="1"/>
</dbReference>
<comment type="subcellular location">
    <subcellularLocation>
        <location evidence="1">Membrane</location>
    </subcellularLocation>
</comment>
<dbReference type="Proteomes" id="UP000016743">
    <property type="component" value="Chromosome"/>
</dbReference>
<accession>U3P888</accession>
<keyword evidence="4" id="KW-1133">Transmembrane helix</keyword>
<dbReference type="Gene3D" id="3.90.1310.10">
    <property type="entry name" value="Penicillin-binding protein 2a (Domain 2)"/>
    <property type="match status" value="1"/>
</dbReference>
<dbReference type="InterPro" id="IPR012338">
    <property type="entry name" value="Beta-lactam/transpept-like"/>
</dbReference>
<sequence length="588" mass="62011">MGKNGSRGMSDKKTLRRRTALTAVGVAVSVMILGGKLVDIQVVNAEALQKKSESAKEDSTTLYGDRGDIVDDSGKVLATTVYTYTAQASPSDAVAKGREQMVQAAAKIGAITGQGGDAVVALFDDALKGNPKSKYVLIKSGMGVTTFDKLDKLPYPWLTFTKTQARSYPNGAVAGNLLGYVSQSGNGGLEASENSCLAGQNGVQTYQGGADGVAIPGSTVVQKAAKDGGTVKLTIDSDLEWFAEQTLAQQVRATGSTFGFVTVAEAKTGKIKAIAQYPSLDPNNISATDPSYWNLLPFTDPYEPGSTFKALTAAMLIDQGKASPTSQVLAPYEWKSGNGADLHDSGYHAPLRLTLTGVLMMSSNTGMSQLGRALSDQTRYDYLKKFGIGEDTGLPYPGQSDGILRPVGDWDDQTKYATMFGQGVSATQLQMVGAYQALANGGTRIPLTMVESCTQSDGKEKTLPKPQPVLVVSPQAAATTLGMMESVVTKGELKKQLQIPGYRVAAKTGTAQQPDGKGGYLPSYYVSVMGVAPLDDPQYVVSVNLGYPTTITSSAAAAPLFHTIMSQVLKTYRVKPSTSGSADYPPYY</sequence>
<dbReference type="PATRIC" id="fig|1389489.3.peg.1577"/>
<evidence type="ECO:0000259" key="6">
    <source>
        <dbReference type="Pfam" id="PF03717"/>
    </source>
</evidence>
<feature type="domain" description="Penicillin-binding protein dimerisation" evidence="6">
    <location>
        <begin position="63"/>
        <end position="215"/>
    </location>
</feature>
<evidence type="ECO:0000256" key="2">
    <source>
        <dbReference type="ARBA" id="ARBA00007171"/>
    </source>
</evidence>
<dbReference type="AlphaFoldDB" id="U3P888"/>